<sequence length="648" mass="68918">MLAAHLLPLTTFLLCILRAVPQRYDGQFWPCNPMQNASCPPNPGLNQYDYFIDFTNPPPDLAEDWSTSNYATITYNTRAKNGAEFTFAKRMDAPQLFTNFYIFFGRVDVVMQVAPGTAMISSAVLMSDDFDEIDWEMSGNDFNLARQYPNGVVQNNYFSKGITGWYDRGQWQVCTRPQTQFHTYSFDWTPTKLDWLIDGQVVRTFLASQADNNDHQYPQTPSKFQLGIWSGGDPDQNSGTRDWAGGITNITAGPYTMFVKSVKIQNYNPAQHYKWTDQSGSWKSIKLINDTAIRSSSTSSSQKSTSSSNLSSRPASSLPITSSSLSSTISSITFASPTVAKTTSTPAISKTSGGTRSNSVASVPTTSSTSASSSDKGASPVVLNPAVPAARTSTSLGSASNPNPIQLTPGPSSGTGPPSSSSSSSDLGGTSSGSTSVTTRSDPAAGGPHTRSSVCQGQVCVTLSPSTAAKPTMPPPASETNRSPSAATATTPGVTGHYCIVGVDDVATCSILRLASPTTKPAGPSTSTSVTPKATGPDMAPSAGTSNLQTSWLWPFSKSQNGLCAYRGFAVCAGSGFGDCCSRWGYCGKTEAYCGANCLGHWGSCLAGGDGEEENRGGRRQEQGEQHQWERRARAYPPGRRPQATEIV</sequence>
<feature type="compositionally biased region" description="Polar residues" evidence="15">
    <location>
        <begin position="518"/>
        <end position="532"/>
    </location>
</feature>
<dbReference type="GO" id="GO:0031505">
    <property type="term" value="P:fungal-type cell wall organization"/>
    <property type="evidence" value="ECO:0007669"/>
    <property type="project" value="TreeGrafter"/>
</dbReference>
<organism evidence="19 20">
    <name type="scientific">Truncatella angustata</name>
    <dbReference type="NCBI Taxonomy" id="152316"/>
    <lineage>
        <taxon>Eukaryota</taxon>
        <taxon>Fungi</taxon>
        <taxon>Dikarya</taxon>
        <taxon>Ascomycota</taxon>
        <taxon>Pezizomycotina</taxon>
        <taxon>Sordariomycetes</taxon>
        <taxon>Xylariomycetidae</taxon>
        <taxon>Amphisphaeriales</taxon>
        <taxon>Sporocadaceae</taxon>
        <taxon>Truncatella</taxon>
    </lineage>
</organism>
<dbReference type="AlphaFoldDB" id="A0A9P8RFW5"/>
<comment type="subcellular location">
    <subcellularLocation>
        <location evidence="2">Membrane</location>
    </subcellularLocation>
</comment>
<dbReference type="PANTHER" id="PTHR10963">
    <property type="entry name" value="GLYCOSYL HYDROLASE-RELATED"/>
    <property type="match status" value="1"/>
</dbReference>
<feature type="chain" id="PRO_5040317928" description="chitinase" evidence="16">
    <location>
        <begin position="22"/>
        <end position="648"/>
    </location>
</feature>
<keyword evidence="6" id="KW-0808">Transferase</keyword>
<evidence type="ECO:0000256" key="14">
    <source>
        <dbReference type="PROSITE-ProRule" id="PRU00261"/>
    </source>
</evidence>
<feature type="compositionally biased region" description="Polar residues" evidence="15">
    <location>
        <begin position="450"/>
        <end position="469"/>
    </location>
</feature>
<evidence type="ECO:0000313" key="20">
    <source>
        <dbReference type="Proteomes" id="UP000758603"/>
    </source>
</evidence>
<evidence type="ECO:0000256" key="4">
    <source>
        <dbReference type="ARBA" id="ARBA00022669"/>
    </source>
</evidence>
<comment type="caution">
    <text evidence="19">The sequence shown here is derived from an EMBL/GenBank/DDBJ whole genome shotgun (WGS) entry which is preliminary data.</text>
</comment>
<evidence type="ECO:0000256" key="6">
    <source>
        <dbReference type="ARBA" id="ARBA00022679"/>
    </source>
</evidence>
<evidence type="ECO:0000313" key="19">
    <source>
        <dbReference type="EMBL" id="KAH6645264.1"/>
    </source>
</evidence>
<dbReference type="Pfam" id="PF00722">
    <property type="entry name" value="Glyco_hydro_16"/>
    <property type="match status" value="1"/>
</dbReference>
<evidence type="ECO:0000256" key="11">
    <source>
        <dbReference type="ARBA" id="ARBA00023295"/>
    </source>
</evidence>
<feature type="domain" description="GH16" evidence="18">
    <location>
        <begin position="22"/>
        <end position="252"/>
    </location>
</feature>
<dbReference type="PROSITE" id="PS51762">
    <property type="entry name" value="GH16_2"/>
    <property type="match status" value="1"/>
</dbReference>
<accession>A0A9P8RFW5</accession>
<keyword evidence="5" id="KW-0328">Glycosyltransferase</keyword>
<evidence type="ECO:0000256" key="16">
    <source>
        <dbReference type="SAM" id="SignalP"/>
    </source>
</evidence>
<evidence type="ECO:0000256" key="15">
    <source>
        <dbReference type="SAM" id="MobiDB-lite"/>
    </source>
</evidence>
<protein>
    <recommendedName>
        <fullName evidence="3">chitinase</fullName>
        <ecNumber evidence="3">3.2.1.14</ecNumber>
    </recommendedName>
</protein>
<keyword evidence="4 14" id="KW-0147">Chitin-binding</keyword>
<dbReference type="GO" id="GO:0008061">
    <property type="term" value="F:chitin binding"/>
    <property type="evidence" value="ECO:0007669"/>
    <property type="project" value="UniProtKB-UniRule"/>
</dbReference>
<dbReference type="InterPro" id="IPR036861">
    <property type="entry name" value="Endochitinase-like_sf"/>
</dbReference>
<dbReference type="SUPFAM" id="SSF49899">
    <property type="entry name" value="Concanavalin A-like lectins/glucanases"/>
    <property type="match status" value="1"/>
</dbReference>
<feature type="compositionally biased region" description="Basic and acidic residues" evidence="15">
    <location>
        <begin position="614"/>
        <end position="633"/>
    </location>
</feature>
<keyword evidence="7 16" id="KW-0732">Signal</keyword>
<comment type="catalytic activity">
    <reaction evidence="1">
        <text>Random endo-hydrolysis of N-acetyl-beta-D-glucosaminide (1-&gt;4)-beta-linkages in chitin and chitodextrins.</text>
        <dbReference type="EC" id="3.2.1.14"/>
    </reaction>
</comment>
<keyword evidence="11" id="KW-0326">Glycosidase</keyword>
<dbReference type="OrthoDB" id="4781at2759"/>
<dbReference type="GO" id="GO:0016757">
    <property type="term" value="F:glycosyltransferase activity"/>
    <property type="evidence" value="ECO:0007669"/>
    <property type="project" value="UniProtKB-KW"/>
</dbReference>
<dbReference type="Gene3D" id="2.60.120.200">
    <property type="match status" value="1"/>
</dbReference>
<dbReference type="GO" id="GO:0008843">
    <property type="term" value="F:endochitinase activity"/>
    <property type="evidence" value="ECO:0007669"/>
    <property type="project" value="UniProtKB-EC"/>
</dbReference>
<comment type="caution">
    <text evidence="14">Lacks conserved residue(s) required for the propagation of feature annotation.</text>
</comment>
<keyword evidence="20" id="KW-1185">Reference proteome</keyword>
<feature type="disulfide bond" evidence="14">
    <location>
        <begin position="580"/>
        <end position="594"/>
    </location>
</feature>
<dbReference type="InterPro" id="IPR001002">
    <property type="entry name" value="Chitin-bd_1"/>
</dbReference>
<feature type="compositionally biased region" description="Polar residues" evidence="15">
    <location>
        <begin position="478"/>
        <end position="489"/>
    </location>
</feature>
<evidence type="ECO:0000256" key="3">
    <source>
        <dbReference type="ARBA" id="ARBA00012729"/>
    </source>
</evidence>
<evidence type="ECO:0000256" key="7">
    <source>
        <dbReference type="ARBA" id="ARBA00022729"/>
    </source>
</evidence>
<dbReference type="GO" id="GO:0005975">
    <property type="term" value="P:carbohydrate metabolic process"/>
    <property type="evidence" value="ECO:0007669"/>
    <property type="project" value="InterPro"/>
</dbReference>
<comment type="similarity">
    <text evidence="13">Belongs to the glycosyl hydrolase 16 family. CRH1 subfamily.</text>
</comment>
<dbReference type="RefSeq" id="XP_045951778.1">
    <property type="nucleotide sequence ID" value="XM_046094870.1"/>
</dbReference>
<evidence type="ECO:0000256" key="12">
    <source>
        <dbReference type="ARBA" id="ARBA00023316"/>
    </source>
</evidence>
<dbReference type="EMBL" id="JAGPXC010000011">
    <property type="protein sequence ID" value="KAH6645264.1"/>
    <property type="molecule type" value="Genomic_DNA"/>
</dbReference>
<proteinExistence type="inferred from homology"/>
<dbReference type="PANTHER" id="PTHR10963:SF27">
    <property type="entry name" value="GLYCOSIDASE-RELATED"/>
    <property type="match status" value="1"/>
</dbReference>
<feature type="region of interest" description="Disordered" evidence="15">
    <location>
        <begin position="293"/>
        <end position="323"/>
    </location>
</feature>
<feature type="compositionally biased region" description="Low complexity" evidence="15">
    <location>
        <begin position="408"/>
        <end position="441"/>
    </location>
</feature>
<feature type="compositionally biased region" description="Low complexity" evidence="15">
    <location>
        <begin position="295"/>
        <end position="323"/>
    </location>
</feature>
<keyword evidence="9" id="KW-0472">Membrane</keyword>
<dbReference type="GeneID" id="70123763"/>
<feature type="region of interest" description="Disordered" evidence="15">
    <location>
        <begin position="340"/>
        <end position="489"/>
    </location>
</feature>
<dbReference type="GO" id="GO:0009277">
    <property type="term" value="C:fungal-type cell wall"/>
    <property type="evidence" value="ECO:0007669"/>
    <property type="project" value="TreeGrafter"/>
</dbReference>
<feature type="compositionally biased region" description="Polar residues" evidence="15">
    <location>
        <begin position="340"/>
        <end position="356"/>
    </location>
</feature>
<feature type="domain" description="Chitin-binding type-1" evidence="17">
    <location>
        <begin position="561"/>
        <end position="607"/>
    </location>
</feature>
<dbReference type="Gene3D" id="3.30.60.10">
    <property type="entry name" value="Endochitinase-like"/>
    <property type="match status" value="1"/>
</dbReference>
<keyword evidence="14" id="KW-1015">Disulfide bond</keyword>
<keyword evidence="12" id="KW-0961">Cell wall biogenesis/degradation</keyword>
<evidence type="ECO:0000256" key="5">
    <source>
        <dbReference type="ARBA" id="ARBA00022676"/>
    </source>
</evidence>
<evidence type="ECO:0000259" key="18">
    <source>
        <dbReference type="PROSITE" id="PS51762"/>
    </source>
</evidence>
<name>A0A9P8RFW5_9PEZI</name>
<feature type="compositionally biased region" description="Low complexity" evidence="15">
    <location>
        <begin position="635"/>
        <end position="648"/>
    </location>
</feature>
<dbReference type="CDD" id="cd11618">
    <property type="entry name" value="ChtBD1_1"/>
    <property type="match status" value="1"/>
</dbReference>
<feature type="signal peptide" evidence="16">
    <location>
        <begin position="1"/>
        <end position="21"/>
    </location>
</feature>
<dbReference type="InterPro" id="IPR000757">
    <property type="entry name" value="Beta-glucanase-like"/>
</dbReference>
<evidence type="ECO:0000256" key="9">
    <source>
        <dbReference type="ARBA" id="ARBA00023136"/>
    </source>
</evidence>
<feature type="compositionally biased region" description="Low complexity" evidence="15">
    <location>
        <begin position="357"/>
        <end position="381"/>
    </location>
</feature>
<evidence type="ECO:0000256" key="13">
    <source>
        <dbReference type="ARBA" id="ARBA00038074"/>
    </source>
</evidence>
<evidence type="ECO:0000256" key="8">
    <source>
        <dbReference type="ARBA" id="ARBA00022801"/>
    </source>
</evidence>
<evidence type="ECO:0000256" key="2">
    <source>
        <dbReference type="ARBA" id="ARBA00004370"/>
    </source>
</evidence>
<feature type="compositionally biased region" description="Polar residues" evidence="15">
    <location>
        <begin position="391"/>
        <end position="406"/>
    </location>
</feature>
<dbReference type="SUPFAM" id="SSF57016">
    <property type="entry name" value="Plant lectins/antimicrobial peptides"/>
    <property type="match status" value="1"/>
</dbReference>
<evidence type="ECO:0000259" key="17">
    <source>
        <dbReference type="PROSITE" id="PS50941"/>
    </source>
</evidence>
<feature type="region of interest" description="Disordered" evidence="15">
    <location>
        <begin position="518"/>
        <end position="544"/>
    </location>
</feature>
<dbReference type="Proteomes" id="UP000758603">
    <property type="component" value="Unassembled WGS sequence"/>
</dbReference>
<dbReference type="InterPro" id="IPR013320">
    <property type="entry name" value="ConA-like_dom_sf"/>
</dbReference>
<reference evidence="19" key="1">
    <citation type="journal article" date="2021" name="Nat. Commun.">
        <title>Genetic determinants of endophytism in the Arabidopsis root mycobiome.</title>
        <authorList>
            <person name="Mesny F."/>
            <person name="Miyauchi S."/>
            <person name="Thiergart T."/>
            <person name="Pickel B."/>
            <person name="Atanasova L."/>
            <person name="Karlsson M."/>
            <person name="Huettel B."/>
            <person name="Barry K.W."/>
            <person name="Haridas S."/>
            <person name="Chen C."/>
            <person name="Bauer D."/>
            <person name="Andreopoulos W."/>
            <person name="Pangilinan J."/>
            <person name="LaButti K."/>
            <person name="Riley R."/>
            <person name="Lipzen A."/>
            <person name="Clum A."/>
            <person name="Drula E."/>
            <person name="Henrissat B."/>
            <person name="Kohler A."/>
            <person name="Grigoriev I.V."/>
            <person name="Martin F.M."/>
            <person name="Hacquard S."/>
        </authorList>
    </citation>
    <scope>NUCLEOTIDE SEQUENCE</scope>
    <source>
        <strain evidence="19">MPI-SDFR-AT-0073</strain>
    </source>
</reference>
<dbReference type="CDD" id="cd02183">
    <property type="entry name" value="GH16_fungal_CRH1_transglycosylase"/>
    <property type="match status" value="1"/>
</dbReference>
<feature type="region of interest" description="Disordered" evidence="15">
    <location>
        <begin position="610"/>
        <end position="648"/>
    </location>
</feature>
<keyword evidence="8" id="KW-0378">Hydrolase</keyword>
<dbReference type="GO" id="GO:0016020">
    <property type="term" value="C:membrane"/>
    <property type="evidence" value="ECO:0007669"/>
    <property type="project" value="UniProtKB-SubCell"/>
</dbReference>
<gene>
    <name evidence="19" type="ORF">BKA67DRAFT_109022</name>
</gene>
<evidence type="ECO:0000256" key="1">
    <source>
        <dbReference type="ARBA" id="ARBA00000822"/>
    </source>
</evidence>
<evidence type="ECO:0000256" key="10">
    <source>
        <dbReference type="ARBA" id="ARBA00023180"/>
    </source>
</evidence>
<keyword evidence="10" id="KW-0325">Glycoprotein</keyword>
<dbReference type="PROSITE" id="PS50941">
    <property type="entry name" value="CHIT_BIND_I_2"/>
    <property type="match status" value="1"/>
</dbReference>
<dbReference type="EC" id="3.2.1.14" evidence="3"/>
<dbReference type="InterPro" id="IPR050546">
    <property type="entry name" value="Glycosyl_Hydrlase_16"/>
</dbReference>